<accession>A0A0B7H7H0</accession>
<evidence type="ECO:0000313" key="1">
    <source>
        <dbReference type="EMBL" id="CEN33867.1"/>
    </source>
</evidence>
<organism evidence="1 2">
    <name type="scientific">Capnocytophaga canimorsus</name>
    <dbReference type="NCBI Taxonomy" id="28188"/>
    <lineage>
        <taxon>Bacteria</taxon>
        <taxon>Pseudomonadati</taxon>
        <taxon>Bacteroidota</taxon>
        <taxon>Flavobacteriia</taxon>
        <taxon>Flavobacteriales</taxon>
        <taxon>Flavobacteriaceae</taxon>
        <taxon>Capnocytophaga</taxon>
    </lineage>
</organism>
<name>A0A0B7H7H0_9FLAO</name>
<dbReference type="EMBL" id="CDOE01000043">
    <property type="protein sequence ID" value="CEN33867.1"/>
    <property type="molecule type" value="Genomic_DNA"/>
</dbReference>
<proteinExistence type="predicted"/>
<protein>
    <submittedName>
        <fullName evidence="1">Uncharacterized protein</fullName>
    </submittedName>
</protein>
<reference evidence="1 2" key="1">
    <citation type="submission" date="2015-01" db="EMBL/GenBank/DDBJ databases">
        <authorList>
            <person name="Xiang T."/>
            <person name="Song Y."/>
            <person name="Huang L."/>
            <person name="Wang B."/>
            <person name="Wu P."/>
        </authorList>
    </citation>
    <scope>NUCLEOTIDE SEQUENCE [LARGE SCALE GENOMIC DNA]</scope>
    <source>
        <strain evidence="1 2">Cc12</strain>
    </source>
</reference>
<sequence>MLCDRQRHACGLLTSNRSGGVGKDDIYSFMSVYRYIFLYEVDAWCG</sequence>
<gene>
    <name evidence="1" type="ORF">CCAN12_480009</name>
</gene>
<evidence type="ECO:0000313" key="2">
    <source>
        <dbReference type="Proteomes" id="UP000044026"/>
    </source>
</evidence>
<dbReference type="Proteomes" id="UP000044026">
    <property type="component" value="Unassembled WGS sequence"/>
</dbReference>
<dbReference type="AlphaFoldDB" id="A0A0B7H7H0"/>